<evidence type="ECO:0000259" key="6">
    <source>
        <dbReference type="PROSITE" id="PS50110"/>
    </source>
</evidence>
<dbReference type="PROSITE" id="PS50110">
    <property type="entry name" value="RESPONSE_REGULATORY"/>
    <property type="match status" value="1"/>
</dbReference>
<dbReference type="Gene3D" id="3.40.50.2300">
    <property type="match status" value="1"/>
</dbReference>
<gene>
    <name evidence="8" type="ORF">PQR62_08380</name>
</gene>
<accession>A0ABW9A7G2</accession>
<proteinExistence type="predicted"/>
<dbReference type="SMART" id="SM00862">
    <property type="entry name" value="Trans_reg_C"/>
    <property type="match status" value="1"/>
</dbReference>
<keyword evidence="2" id="KW-0902">Two-component regulatory system</keyword>
<reference evidence="8 9" key="1">
    <citation type="journal article" date="2024" name="Chem. Sci.">
        <title>Discovery of megapolipeptins by genome mining of a Burkholderiales bacteria collection.</title>
        <authorList>
            <person name="Paulo B.S."/>
            <person name="Recchia M.J.J."/>
            <person name="Lee S."/>
            <person name="Fergusson C.H."/>
            <person name="Romanowski S.B."/>
            <person name="Hernandez A."/>
            <person name="Krull N."/>
            <person name="Liu D.Y."/>
            <person name="Cavanagh H."/>
            <person name="Bos A."/>
            <person name="Gray C.A."/>
            <person name="Murphy B.T."/>
            <person name="Linington R.G."/>
            <person name="Eustaquio A.S."/>
        </authorList>
    </citation>
    <scope>NUCLEOTIDE SEQUENCE [LARGE SCALE GENOMIC DNA]</scope>
    <source>
        <strain evidence="8 9">RL21-008-BIB-A</strain>
    </source>
</reference>
<organism evidence="8 9">
    <name type="scientific">Herbaspirillum lusitanum</name>
    <dbReference type="NCBI Taxonomy" id="213312"/>
    <lineage>
        <taxon>Bacteria</taxon>
        <taxon>Pseudomonadati</taxon>
        <taxon>Pseudomonadota</taxon>
        <taxon>Betaproteobacteria</taxon>
        <taxon>Burkholderiales</taxon>
        <taxon>Oxalobacteraceae</taxon>
        <taxon>Herbaspirillum</taxon>
    </lineage>
</organism>
<dbReference type="InterPro" id="IPR016032">
    <property type="entry name" value="Sig_transdc_resp-reg_C-effctor"/>
</dbReference>
<dbReference type="Pfam" id="PF00486">
    <property type="entry name" value="Trans_reg_C"/>
    <property type="match status" value="1"/>
</dbReference>
<feature type="modified residue" description="4-aspartylphosphate" evidence="4">
    <location>
        <position position="74"/>
    </location>
</feature>
<dbReference type="SUPFAM" id="SSF52172">
    <property type="entry name" value="CheY-like"/>
    <property type="match status" value="1"/>
</dbReference>
<dbReference type="CDD" id="cd00383">
    <property type="entry name" value="trans_reg_C"/>
    <property type="match status" value="1"/>
</dbReference>
<evidence type="ECO:0000256" key="4">
    <source>
        <dbReference type="PROSITE-ProRule" id="PRU00169"/>
    </source>
</evidence>
<keyword evidence="1 4" id="KW-0597">Phosphoprotein</keyword>
<feature type="domain" description="Response regulatory" evidence="6">
    <location>
        <begin position="1"/>
        <end position="165"/>
    </location>
</feature>
<dbReference type="InterPro" id="IPR001867">
    <property type="entry name" value="OmpR/PhoB-type_DNA-bd"/>
</dbReference>
<evidence type="ECO:0000259" key="7">
    <source>
        <dbReference type="PROSITE" id="PS51755"/>
    </source>
</evidence>
<dbReference type="Proteomes" id="UP001629246">
    <property type="component" value="Unassembled WGS sequence"/>
</dbReference>
<dbReference type="InterPro" id="IPR039420">
    <property type="entry name" value="WalR-like"/>
</dbReference>
<dbReference type="RefSeq" id="WP_408156742.1">
    <property type="nucleotide sequence ID" value="NZ_JAQQFM010000003.1"/>
</dbReference>
<evidence type="ECO:0000256" key="1">
    <source>
        <dbReference type="ARBA" id="ARBA00022553"/>
    </source>
</evidence>
<dbReference type="EMBL" id="JAQQFM010000003">
    <property type="protein sequence ID" value="MFL9924277.1"/>
    <property type="molecule type" value="Genomic_DNA"/>
</dbReference>
<dbReference type="InterPro" id="IPR001789">
    <property type="entry name" value="Sig_transdc_resp-reg_receiver"/>
</dbReference>
<dbReference type="PANTHER" id="PTHR48111:SF40">
    <property type="entry name" value="PHOSPHATE REGULON TRANSCRIPTIONAL REGULATORY PROTEIN PHOB"/>
    <property type="match status" value="1"/>
</dbReference>
<dbReference type="SUPFAM" id="SSF46894">
    <property type="entry name" value="C-terminal effector domain of the bipartite response regulators"/>
    <property type="match status" value="1"/>
</dbReference>
<keyword evidence="9" id="KW-1185">Reference proteome</keyword>
<evidence type="ECO:0000313" key="9">
    <source>
        <dbReference type="Proteomes" id="UP001629246"/>
    </source>
</evidence>
<evidence type="ECO:0000256" key="3">
    <source>
        <dbReference type="ARBA" id="ARBA00023125"/>
    </source>
</evidence>
<dbReference type="Gene3D" id="1.10.10.10">
    <property type="entry name" value="Winged helix-like DNA-binding domain superfamily/Winged helix DNA-binding domain"/>
    <property type="match status" value="1"/>
</dbReference>
<dbReference type="PANTHER" id="PTHR48111">
    <property type="entry name" value="REGULATOR OF RPOS"/>
    <property type="match status" value="1"/>
</dbReference>
<feature type="domain" description="OmpR/PhoB-type" evidence="7">
    <location>
        <begin position="175"/>
        <end position="274"/>
    </location>
</feature>
<evidence type="ECO:0000256" key="5">
    <source>
        <dbReference type="PROSITE-ProRule" id="PRU01091"/>
    </source>
</evidence>
<dbReference type="InterPro" id="IPR011006">
    <property type="entry name" value="CheY-like_superfamily"/>
</dbReference>
<dbReference type="PROSITE" id="PS51755">
    <property type="entry name" value="OMPR_PHOB"/>
    <property type="match status" value="1"/>
</dbReference>
<evidence type="ECO:0000313" key="8">
    <source>
        <dbReference type="EMBL" id="MFL9924277.1"/>
    </source>
</evidence>
<protein>
    <submittedName>
        <fullName evidence="8">Response regulator transcription factor</fullName>
    </submittedName>
</protein>
<sequence length="294" mass="32150">MKLGLLLLHEAAAGSDARPSSRANLPAGAAHTTDTAAATLLAALSAHNCRVYRTTQDVRHEATLAALPDLLVIDLEYGTGGKLTELLLWLKQQPVAAAGHDSQAESPSMANEAAAQSQTNGIPVLLLANHAQQDLLHELLQAGADDYLIKPLRRSDLNTRVDLLLRRCYPQQTAGEIIAIGAYRFDQRSGRASLEGLDIVLTQKEFELALLLLRNQDRPLSRAYIQEQIWGAEPELPTRTMDTHISRVRNKLQLRPERGYRLAPVYGYGYQLEQLGGKTAAARAIPPSEDDDQG</sequence>
<feature type="DNA-binding region" description="OmpR/PhoB-type" evidence="5">
    <location>
        <begin position="175"/>
        <end position="274"/>
    </location>
</feature>
<evidence type="ECO:0000256" key="2">
    <source>
        <dbReference type="ARBA" id="ARBA00023012"/>
    </source>
</evidence>
<name>A0ABW9A7G2_9BURK</name>
<dbReference type="InterPro" id="IPR036388">
    <property type="entry name" value="WH-like_DNA-bd_sf"/>
</dbReference>
<keyword evidence="3 5" id="KW-0238">DNA-binding</keyword>
<comment type="caution">
    <text evidence="8">The sequence shown here is derived from an EMBL/GenBank/DDBJ whole genome shotgun (WGS) entry which is preliminary data.</text>
</comment>